<dbReference type="InterPro" id="IPR020583">
    <property type="entry name" value="Inositol_monoP_metal-BS"/>
</dbReference>
<evidence type="ECO:0000256" key="7">
    <source>
        <dbReference type="ARBA" id="ARBA00022842"/>
    </source>
</evidence>
<dbReference type="PANTHER" id="PTHR20854:SF4">
    <property type="entry name" value="INOSITOL-1-MONOPHOSPHATASE-RELATED"/>
    <property type="match status" value="1"/>
</dbReference>
<evidence type="ECO:0000256" key="1">
    <source>
        <dbReference type="ARBA" id="ARBA00001033"/>
    </source>
</evidence>
<evidence type="ECO:0000256" key="3">
    <source>
        <dbReference type="ARBA" id="ARBA00005152"/>
    </source>
</evidence>
<keyword evidence="6 9" id="KW-0378">Hydrolase</keyword>
<dbReference type="UniPathway" id="UPA00823">
    <property type="reaction ID" value="UER00788"/>
</dbReference>
<dbReference type="InterPro" id="IPR020550">
    <property type="entry name" value="Inositol_monophosphatase_CS"/>
</dbReference>
<dbReference type="Gene3D" id="3.30.540.10">
    <property type="entry name" value="Fructose-1,6-Bisphosphatase, subunit A, domain 1"/>
    <property type="match status" value="1"/>
</dbReference>
<evidence type="ECO:0000313" key="11">
    <source>
        <dbReference type="EMBL" id="KAA8493054.1"/>
    </source>
</evidence>
<feature type="binding site" evidence="8">
    <location>
        <position position="122"/>
    </location>
    <ligand>
        <name>Mg(2+)</name>
        <dbReference type="ChEBI" id="CHEBI:18420"/>
        <label>1</label>
        <note>catalytic</note>
    </ligand>
</feature>
<dbReference type="OMA" id="PWDYCAG"/>
<evidence type="ECO:0000313" key="12">
    <source>
        <dbReference type="Proteomes" id="UP000324585"/>
    </source>
</evidence>
<dbReference type="CDD" id="cd01639">
    <property type="entry name" value="IMPase"/>
    <property type="match status" value="1"/>
</dbReference>
<dbReference type="OrthoDB" id="10254945at2759"/>
<proteinExistence type="inferred from homology"/>
<dbReference type="EC" id="3.1.3.25" evidence="9"/>
<feature type="compositionally biased region" description="Basic and acidic residues" evidence="10">
    <location>
        <begin position="14"/>
        <end position="25"/>
    </location>
</feature>
<gene>
    <name evidence="11" type="ORF">FVE85_9326</name>
</gene>
<keyword evidence="5 8" id="KW-0479">Metal-binding</keyword>
<feature type="binding site" evidence="8">
    <location>
        <position position="274"/>
    </location>
    <ligand>
        <name>Mg(2+)</name>
        <dbReference type="ChEBI" id="CHEBI:18420"/>
        <label>1</label>
        <note>catalytic</note>
    </ligand>
</feature>
<reference evidence="12" key="1">
    <citation type="journal article" date="2019" name="Nat. Commun.">
        <title>Expansion of phycobilisome linker gene families in mesophilic red algae.</title>
        <authorList>
            <person name="Lee J."/>
            <person name="Kim D."/>
            <person name="Bhattacharya D."/>
            <person name="Yoon H.S."/>
        </authorList>
    </citation>
    <scope>NUCLEOTIDE SEQUENCE [LARGE SCALE GENOMIC DNA]</scope>
    <source>
        <strain evidence="12">CCMP 1328</strain>
    </source>
</reference>
<dbReference type="PRINTS" id="PR00377">
    <property type="entry name" value="IMPHPHTASES"/>
</dbReference>
<feature type="binding site" evidence="8">
    <location>
        <position position="146"/>
    </location>
    <ligand>
        <name>Mg(2+)</name>
        <dbReference type="ChEBI" id="CHEBI:18420"/>
        <label>1</label>
        <note>catalytic</note>
    </ligand>
</feature>
<evidence type="ECO:0000256" key="5">
    <source>
        <dbReference type="ARBA" id="ARBA00022723"/>
    </source>
</evidence>
<dbReference type="PROSITE" id="PS00630">
    <property type="entry name" value="IMP_2"/>
    <property type="match status" value="1"/>
</dbReference>
<feature type="binding site" evidence="8">
    <location>
        <position position="145"/>
    </location>
    <ligand>
        <name>Mg(2+)</name>
        <dbReference type="ChEBI" id="CHEBI:18420"/>
        <label>1</label>
        <note>catalytic</note>
    </ligand>
</feature>
<dbReference type="GO" id="GO:0008934">
    <property type="term" value="F:inositol monophosphate 1-phosphatase activity"/>
    <property type="evidence" value="ECO:0007669"/>
    <property type="project" value="InterPro"/>
</dbReference>
<comment type="caution">
    <text evidence="11">The sequence shown here is derived from an EMBL/GenBank/DDBJ whole genome shotgun (WGS) entry which is preliminary data.</text>
</comment>
<dbReference type="InterPro" id="IPR000760">
    <property type="entry name" value="Inositol_monophosphatase-like"/>
</dbReference>
<dbReference type="GO" id="GO:0007165">
    <property type="term" value="P:signal transduction"/>
    <property type="evidence" value="ECO:0007669"/>
    <property type="project" value="TreeGrafter"/>
</dbReference>
<dbReference type="FunFam" id="3.30.540.10:FF:000004">
    <property type="entry name" value="Inositol-1-monophosphatase"/>
    <property type="match status" value="1"/>
</dbReference>
<comment type="catalytic activity">
    <reaction evidence="1 9">
        <text>a myo-inositol phosphate + H2O = myo-inositol + phosphate</text>
        <dbReference type="Rhea" id="RHEA:24056"/>
        <dbReference type="ChEBI" id="CHEBI:15377"/>
        <dbReference type="ChEBI" id="CHEBI:17268"/>
        <dbReference type="ChEBI" id="CHEBI:43474"/>
        <dbReference type="ChEBI" id="CHEBI:84139"/>
        <dbReference type="EC" id="3.1.3.25"/>
    </reaction>
</comment>
<dbReference type="AlphaFoldDB" id="A0A5J4YQT2"/>
<protein>
    <recommendedName>
        <fullName evidence="9">Inositol-1-monophosphatase</fullName>
        <ecNumber evidence="9">3.1.3.25</ecNumber>
    </recommendedName>
</protein>
<dbReference type="InterPro" id="IPR020552">
    <property type="entry name" value="Inositol_monoPase_Li-sen"/>
</dbReference>
<dbReference type="FunFam" id="3.40.190.80:FF:000002">
    <property type="entry name" value="Inositol-1-monophosphatase"/>
    <property type="match status" value="1"/>
</dbReference>
<dbReference type="Proteomes" id="UP000324585">
    <property type="component" value="Unassembled WGS sequence"/>
</dbReference>
<comment type="cofactor">
    <cofactor evidence="2 8 9">
        <name>Mg(2+)</name>
        <dbReference type="ChEBI" id="CHEBI:18420"/>
    </cofactor>
</comment>
<dbReference type="EMBL" id="VRMN01000008">
    <property type="protein sequence ID" value="KAA8493054.1"/>
    <property type="molecule type" value="Genomic_DNA"/>
</dbReference>
<dbReference type="GO" id="GO:0006021">
    <property type="term" value="P:inositol biosynthetic process"/>
    <property type="evidence" value="ECO:0007669"/>
    <property type="project" value="UniProtKB-UniPathway"/>
</dbReference>
<dbReference type="Gene3D" id="3.40.190.80">
    <property type="match status" value="1"/>
</dbReference>
<evidence type="ECO:0000256" key="10">
    <source>
        <dbReference type="SAM" id="MobiDB-lite"/>
    </source>
</evidence>
<dbReference type="SUPFAM" id="SSF56655">
    <property type="entry name" value="Carbohydrate phosphatase"/>
    <property type="match status" value="1"/>
</dbReference>
<evidence type="ECO:0000256" key="8">
    <source>
        <dbReference type="PIRSR" id="PIRSR600760-2"/>
    </source>
</evidence>
<comment type="similarity">
    <text evidence="4 9">Belongs to the inositol monophosphatase superfamily.</text>
</comment>
<keyword evidence="12" id="KW-1185">Reference proteome</keyword>
<dbReference type="GO" id="GO:0046872">
    <property type="term" value="F:metal ion binding"/>
    <property type="evidence" value="ECO:0007669"/>
    <property type="project" value="UniProtKB-KW"/>
</dbReference>
<evidence type="ECO:0000256" key="2">
    <source>
        <dbReference type="ARBA" id="ARBA00001946"/>
    </source>
</evidence>
<comment type="pathway">
    <text evidence="3 9">Polyol metabolism; myo-inositol biosynthesis; myo-inositol from D-glucose 6-phosphate: step 2/2.</text>
</comment>
<dbReference type="GO" id="GO:0046854">
    <property type="term" value="P:phosphatidylinositol phosphate biosynthetic process"/>
    <property type="evidence" value="ECO:0007669"/>
    <property type="project" value="InterPro"/>
</dbReference>
<dbReference type="PANTHER" id="PTHR20854">
    <property type="entry name" value="INOSITOL MONOPHOSPHATASE"/>
    <property type="match status" value="1"/>
</dbReference>
<evidence type="ECO:0000256" key="9">
    <source>
        <dbReference type="RuleBase" id="RU364068"/>
    </source>
</evidence>
<dbReference type="Pfam" id="PF00459">
    <property type="entry name" value="Inositol_P"/>
    <property type="match status" value="1"/>
</dbReference>
<sequence>MASLDTRGRKAKRQKDSQTCRRPDAQADSLARRRVLSRMNSVGDSARAEETLDENDLDAMHQFCESLAQEAGALILAAFRKSDATYEQKSRTDPVTETDLLVERVIKARIHDAYPSHVFIGEESVSESGEVPPLTLAPTWILDPIDGTCNFVHRIPMCCCSIALAIGGELVVGAVCNPVSGELFSARRGCGAFLNKQRIAVSSGVRALDQAAVATEFGSSRDAAKVDLMLHNARRVLVEHAQALRSTGSAALNLCYVACGRFDAYYEWGPYIWDVAAGALLVTEAGGVLADPERHTEPFDMTSRRIVAAASPQLLSALLPTLGTREPATPSSSC</sequence>
<feature type="binding site" evidence="8">
    <location>
        <position position="143"/>
    </location>
    <ligand>
        <name>Mg(2+)</name>
        <dbReference type="ChEBI" id="CHEBI:18420"/>
        <label>1</label>
        <note>catalytic</note>
    </ligand>
</feature>
<feature type="region of interest" description="Disordered" evidence="10">
    <location>
        <begin position="1"/>
        <end position="30"/>
    </location>
</feature>
<dbReference type="PRINTS" id="PR00378">
    <property type="entry name" value="LIIMPHPHTASE"/>
</dbReference>
<evidence type="ECO:0000256" key="6">
    <source>
        <dbReference type="ARBA" id="ARBA00022801"/>
    </source>
</evidence>
<dbReference type="PROSITE" id="PS00629">
    <property type="entry name" value="IMP_1"/>
    <property type="match status" value="1"/>
</dbReference>
<evidence type="ECO:0000256" key="4">
    <source>
        <dbReference type="ARBA" id="ARBA00009759"/>
    </source>
</evidence>
<accession>A0A5J4YQT2</accession>
<keyword evidence="7 8" id="KW-0460">Magnesium</keyword>
<name>A0A5J4YQT2_PORPP</name>
<organism evidence="11 12">
    <name type="scientific">Porphyridium purpureum</name>
    <name type="common">Red alga</name>
    <name type="synonym">Porphyridium cruentum</name>
    <dbReference type="NCBI Taxonomy" id="35688"/>
    <lineage>
        <taxon>Eukaryota</taxon>
        <taxon>Rhodophyta</taxon>
        <taxon>Bangiophyceae</taxon>
        <taxon>Porphyridiales</taxon>
        <taxon>Porphyridiaceae</taxon>
        <taxon>Porphyridium</taxon>
    </lineage>
</organism>
<dbReference type="InterPro" id="IPR033942">
    <property type="entry name" value="IMPase"/>
</dbReference>